<gene>
    <name evidence="2" type="ORF">AAF712_009173</name>
</gene>
<reference evidence="2 3" key="1">
    <citation type="submission" date="2024-05" db="EMBL/GenBank/DDBJ databases">
        <title>A draft genome resource for the thread blight pathogen Marasmius tenuissimus strain MS-2.</title>
        <authorList>
            <person name="Yulfo-Soto G.E."/>
            <person name="Baruah I.K."/>
            <person name="Amoako-Attah I."/>
            <person name="Bukari Y."/>
            <person name="Meinhardt L.W."/>
            <person name="Bailey B.A."/>
            <person name="Cohen S.P."/>
        </authorList>
    </citation>
    <scope>NUCLEOTIDE SEQUENCE [LARGE SCALE GENOMIC DNA]</scope>
    <source>
        <strain evidence="2 3">MS-2</strain>
    </source>
</reference>
<name>A0ABR2ZQD7_9AGAR</name>
<dbReference type="EMBL" id="JBBXMP010000071">
    <property type="protein sequence ID" value="KAL0063891.1"/>
    <property type="molecule type" value="Genomic_DNA"/>
</dbReference>
<dbReference type="Proteomes" id="UP001437256">
    <property type="component" value="Unassembled WGS sequence"/>
</dbReference>
<organism evidence="2 3">
    <name type="scientific">Marasmius tenuissimus</name>
    <dbReference type="NCBI Taxonomy" id="585030"/>
    <lineage>
        <taxon>Eukaryota</taxon>
        <taxon>Fungi</taxon>
        <taxon>Dikarya</taxon>
        <taxon>Basidiomycota</taxon>
        <taxon>Agaricomycotina</taxon>
        <taxon>Agaricomycetes</taxon>
        <taxon>Agaricomycetidae</taxon>
        <taxon>Agaricales</taxon>
        <taxon>Marasmiineae</taxon>
        <taxon>Marasmiaceae</taxon>
        <taxon>Marasmius</taxon>
    </lineage>
</organism>
<accession>A0ABR2ZQD7</accession>
<proteinExistence type="predicted"/>
<sequence>MGELDCFGGLDGEFEFDPRTDFEEMWGREVLEMCEGDDEVVKIAGLALGTRSKEVKEEVDDEGFFEVECIHKRAKLPIPCKPKVSRSCTEPIKSHPPAHADEDALSWQTVECPDHHRMSLAYLNMLHGGPHEHRQRKLLKKRPTDTPASPSEVLQRQVFSHQVSIAPPPIPTSQVHPKGSSSPIGKLCRNLSLGRKKNFPVERWVCVEVVEGHERTRSS</sequence>
<comment type="caution">
    <text evidence="2">The sequence shown here is derived from an EMBL/GenBank/DDBJ whole genome shotgun (WGS) entry which is preliminary data.</text>
</comment>
<evidence type="ECO:0000313" key="3">
    <source>
        <dbReference type="Proteomes" id="UP001437256"/>
    </source>
</evidence>
<protein>
    <submittedName>
        <fullName evidence="2">Uncharacterized protein</fullName>
    </submittedName>
</protein>
<evidence type="ECO:0000256" key="1">
    <source>
        <dbReference type="SAM" id="MobiDB-lite"/>
    </source>
</evidence>
<feature type="region of interest" description="Disordered" evidence="1">
    <location>
        <begin position="131"/>
        <end position="152"/>
    </location>
</feature>
<evidence type="ECO:0000313" key="2">
    <source>
        <dbReference type="EMBL" id="KAL0063891.1"/>
    </source>
</evidence>
<keyword evidence="3" id="KW-1185">Reference proteome</keyword>